<keyword evidence="3 6" id="KW-0812">Transmembrane</keyword>
<keyword evidence="8" id="KW-1185">Reference proteome</keyword>
<feature type="transmembrane region" description="Helical" evidence="6">
    <location>
        <begin position="176"/>
        <end position="197"/>
    </location>
</feature>
<proteinExistence type="predicted"/>
<keyword evidence="2" id="KW-1003">Cell membrane</keyword>
<feature type="transmembrane region" description="Helical" evidence="6">
    <location>
        <begin position="360"/>
        <end position="378"/>
    </location>
</feature>
<keyword evidence="5 6" id="KW-0472">Membrane</keyword>
<keyword evidence="4 6" id="KW-1133">Transmembrane helix</keyword>
<accession>A0ABN6H277</accession>
<feature type="transmembrane region" description="Helical" evidence="6">
    <location>
        <begin position="398"/>
        <end position="416"/>
    </location>
</feature>
<feature type="transmembrane region" description="Helical" evidence="6">
    <location>
        <begin position="327"/>
        <end position="348"/>
    </location>
</feature>
<dbReference type="RefSeq" id="WP_338689081.1">
    <property type="nucleotide sequence ID" value="NZ_AP024702.1"/>
</dbReference>
<name>A0ABN6H277_9BACT</name>
<protein>
    <recommendedName>
        <fullName evidence="9">Membrane protein involved in the export of O-antigen and teichoic acid</fullName>
    </recommendedName>
</protein>
<dbReference type="PANTHER" id="PTHR30250">
    <property type="entry name" value="PST FAMILY PREDICTED COLANIC ACID TRANSPORTER"/>
    <property type="match status" value="1"/>
</dbReference>
<dbReference type="Proteomes" id="UP001374893">
    <property type="component" value="Chromosome"/>
</dbReference>
<feature type="transmembrane region" description="Helical" evidence="6">
    <location>
        <begin position="422"/>
        <end position="440"/>
    </location>
</feature>
<feature type="transmembrane region" description="Helical" evidence="6">
    <location>
        <begin position="103"/>
        <end position="126"/>
    </location>
</feature>
<evidence type="ECO:0000313" key="8">
    <source>
        <dbReference type="Proteomes" id="UP001374893"/>
    </source>
</evidence>
<reference evidence="7 8" key="1">
    <citation type="submission" date="2021-06" db="EMBL/GenBank/DDBJ databases">
        <title>Complete genome of Haloferula helveola possessing various polysaccharide degrading enzymes.</title>
        <authorList>
            <person name="Takami H."/>
            <person name="Huang C."/>
            <person name="Hamasaki K."/>
        </authorList>
    </citation>
    <scope>NUCLEOTIDE SEQUENCE [LARGE SCALE GENOMIC DNA]</scope>
    <source>
        <strain evidence="7 8">CN-1</strain>
    </source>
</reference>
<evidence type="ECO:0000256" key="3">
    <source>
        <dbReference type="ARBA" id="ARBA00022692"/>
    </source>
</evidence>
<dbReference type="EMBL" id="AP024702">
    <property type="protein sequence ID" value="BCX47072.1"/>
    <property type="molecule type" value="Genomic_DNA"/>
</dbReference>
<dbReference type="PANTHER" id="PTHR30250:SF26">
    <property type="entry name" value="PSMA PROTEIN"/>
    <property type="match status" value="1"/>
</dbReference>
<evidence type="ECO:0000313" key="7">
    <source>
        <dbReference type="EMBL" id="BCX47072.1"/>
    </source>
</evidence>
<feature type="transmembrane region" description="Helical" evidence="6">
    <location>
        <begin position="283"/>
        <end position="306"/>
    </location>
</feature>
<evidence type="ECO:0000256" key="4">
    <source>
        <dbReference type="ARBA" id="ARBA00022989"/>
    </source>
</evidence>
<evidence type="ECO:0000256" key="1">
    <source>
        <dbReference type="ARBA" id="ARBA00004651"/>
    </source>
</evidence>
<organism evidence="7 8">
    <name type="scientific">Haloferula helveola</name>
    <dbReference type="NCBI Taxonomy" id="490095"/>
    <lineage>
        <taxon>Bacteria</taxon>
        <taxon>Pseudomonadati</taxon>
        <taxon>Verrucomicrobiota</taxon>
        <taxon>Verrucomicrobiia</taxon>
        <taxon>Verrucomicrobiales</taxon>
        <taxon>Verrucomicrobiaceae</taxon>
        <taxon>Haloferula</taxon>
    </lineage>
</organism>
<gene>
    <name evidence="7" type="ORF">HAHE_09800</name>
</gene>
<sequence length="449" mass="48281">MDTICGVEPDERQEHASRRDRSIRLAVVTSFVSKAGTGLLQLLAIPLAVRVMGRAEFGIYTSVSLALSTVHLLEVGIGPALAHGISSTGASGDIAKRRALASTAFFLMLGMALLTGLVLGGVLATLPIDTLFGDDYAGTGDVMRPALWLGLGLFMMLFLLNLTDRMREGLLEVAKTNMWGAFGNVLAAALVAGGIWFFPQVWYLVLAIHGSVVMAKLCNTVGLWRGHPNLIPRLKLFDRSIARHLIGDGFAFATCCLLVGVVEFNFCGWLVGRDGGPEEVALYGPLIALTIMQLGFVIMLSTPTWPAVSEALARGDHDWARGAARKLYLYGGGIALASATGIILIGPWGMHLWLGDEFSAVGRPVLAAYAFYFAAHVWRHLNHALMIGTGQVQRLARVQFVETGVLAVAAYLALHFGGMTMMLLAMGGTIILITGWILPIQVRRKLREG</sequence>
<feature type="transmembrane region" description="Helical" evidence="6">
    <location>
        <begin position="245"/>
        <end position="271"/>
    </location>
</feature>
<evidence type="ECO:0008006" key="9">
    <source>
        <dbReference type="Google" id="ProtNLM"/>
    </source>
</evidence>
<feature type="transmembrane region" description="Helical" evidence="6">
    <location>
        <begin position="146"/>
        <end position="164"/>
    </location>
</feature>
<evidence type="ECO:0000256" key="5">
    <source>
        <dbReference type="ARBA" id="ARBA00023136"/>
    </source>
</evidence>
<evidence type="ECO:0000256" key="2">
    <source>
        <dbReference type="ARBA" id="ARBA00022475"/>
    </source>
</evidence>
<evidence type="ECO:0000256" key="6">
    <source>
        <dbReference type="SAM" id="Phobius"/>
    </source>
</evidence>
<dbReference type="InterPro" id="IPR050833">
    <property type="entry name" value="Poly_Biosynth_Transport"/>
</dbReference>
<feature type="transmembrane region" description="Helical" evidence="6">
    <location>
        <begin position="203"/>
        <end position="224"/>
    </location>
</feature>
<comment type="subcellular location">
    <subcellularLocation>
        <location evidence="1">Cell membrane</location>
        <topology evidence="1">Multi-pass membrane protein</topology>
    </subcellularLocation>
</comment>